<dbReference type="InterPro" id="IPR007492">
    <property type="entry name" value="LytTR_DNA-bd_dom"/>
</dbReference>
<feature type="domain" description="HTH LytTR-type" evidence="4">
    <location>
        <begin position="151"/>
        <end position="255"/>
    </location>
</feature>
<dbReference type="PANTHER" id="PTHR48111:SF69">
    <property type="entry name" value="RESPONSE REGULATOR RECEIVER"/>
    <property type="match status" value="1"/>
</dbReference>
<dbReference type="Pfam" id="PF00072">
    <property type="entry name" value="Response_reg"/>
    <property type="match status" value="1"/>
</dbReference>
<evidence type="ECO:0000313" key="5">
    <source>
        <dbReference type="EMBL" id="QTC88612.1"/>
    </source>
</evidence>
<dbReference type="RefSeq" id="WP_207826025.1">
    <property type="nucleotide sequence ID" value="NZ_CP062006.1"/>
</dbReference>
<feature type="domain" description="Response regulatory" evidence="3">
    <location>
        <begin position="2"/>
        <end position="116"/>
    </location>
</feature>
<dbReference type="SMART" id="SM00850">
    <property type="entry name" value="LytTR"/>
    <property type="match status" value="1"/>
</dbReference>
<dbReference type="PROSITE" id="PS50110">
    <property type="entry name" value="RESPONSE_REGULATORY"/>
    <property type="match status" value="1"/>
</dbReference>
<evidence type="ECO:0000259" key="3">
    <source>
        <dbReference type="PROSITE" id="PS50110"/>
    </source>
</evidence>
<evidence type="ECO:0000313" key="6">
    <source>
        <dbReference type="Proteomes" id="UP000663942"/>
    </source>
</evidence>
<gene>
    <name evidence="5" type="ORF">IFE19_04360</name>
</gene>
<dbReference type="Proteomes" id="UP000663942">
    <property type="component" value="Chromosome"/>
</dbReference>
<sequence>MKVLIADDEPLALARMRQALACIPEVELIAAARSGETALQLIRSLAPDIAILDIEMPVMDGLGVVARLRQSDTIPEIIFVTAFTQHAVQAFELNAADYLTKPFEFERLRAAIRRARGRLEARNSDQRFAELQALVATLQQASPPSSHETEIWVRRADGLYRQPLDEVDHILAQGDYVELHTRGASYLVRDTISALEQRIDPARFVRCHRSVIINLAFVRGMRRRTGRKIILTLLDGKEIQVGPSYWEQITKTMNIKPWRKSN</sequence>
<dbReference type="SMART" id="SM00448">
    <property type="entry name" value="REC"/>
    <property type="match status" value="1"/>
</dbReference>
<dbReference type="EMBL" id="CP062006">
    <property type="protein sequence ID" value="QTC88612.1"/>
    <property type="molecule type" value="Genomic_DNA"/>
</dbReference>
<proteinExistence type="predicted"/>
<dbReference type="InterPro" id="IPR011006">
    <property type="entry name" value="CheY-like_superfamily"/>
</dbReference>
<protein>
    <submittedName>
        <fullName evidence="5">Response regulator transcription factor</fullName>
    </submittedName>
</protein>
<accession>A0ABX7SLN8</accession>
<dbReference type="Gene3D" id="2.40.50.1020">
    <property type="entry name" value="LytTr DNA-binding domain"/>
    <property type="match status" value="1"/>
</dbReference>
<organism evidence="5 6">
    <name type="scientific">Brevundimonas pondensis</name>
    <dbReference type="NCBI Taxonomy" id="2774189"/>
    <lineage>
        <taxon>Bacteria</taxon>
        <taxon>Pseudomonadati</taxon>
        <taxon>Pseudomonadota</taxon>
        <taxon>Alphaproteobacteria</taxon>
        <taxon>Caulobacterales</taxon>
        <taxon>Caulobacteraceae</taxon>
        <taxon>Brevundimonas</taxon>
    </lineage>
</organism>
<keyword evidence="1" id="KW-0238">DNA-binding</keyword>
<dbReference type="PANTHER" id="PTHR48111">
    <property type="entry name" value="REGULATOR OF RPOS"/>
    <property type="match status" value="1"/>
</dbReference>
<feature type="modified residue" description="4-aspartylphosphate" evidence="2">
    <location>
        <position position="53"/>
    </location>
</feature>
<keyword evidence="2" id="KW-0597">Phosphoprotein</keyword>
<dbReference type="PROSITE" id="PS50930">
    <property type="entry name" value="HTH_LYTTR"/>
    <property type="match status" value="1"/>
</dbReference>
<keyword evidence="6" id="KW-1185">Reference proteome</keyword>
<dbReference type="InterPro" id="IPR001789">
    <property type="entry name" value="Sig_transdc_resp-reg_receiver"/>
</dbReference>
<dbReference type="Pfam" id="PF04397">
    <property type="entry name" value="LytTR"/>
    <property type="match status" value="1"/>
</dbReference>
<evidence type="ECO:0000256" key="2">
    <source>
        <dbReference type="PROSITE-ProRule" id="PRU00169"/>
    </source>
</evidence>
<dbReference type="Gene3D" id="3.40.50.2300">
    <property type="match status" value="1"/>
</dbReference>
<name>A0ABX7SLN8_9CAUL</name>
<dbReference type="SUPFAM" id="SSF52172">
    <property type="entry name" value="CheY-like"/>
    <property type="match status" value="1"/>
</dbReference>
<evidence type="ECO:0000256" key="1">
    <source>
        <dbReference type="ARBA" id="ARBA00023125"/>
    </source>
</evidence>
<reference evidence="5 6" key="1">
    <citation type="submission" date="2020-09" db="EMBL/GenBank/DDBJ databases">
        <title>Brevundimonas sp. LVF1 isolated from an oligotrophic pond in Goettingen, Germany.</title>
        <authorList>
            <person name="Friedrich I."/>
            <person name="Klassen A."/>
            <person name="Neubauer H."/>
            <person name="Schneider D."/>
            <person name="Hertel R."/>
            <person name="Daniel R."/>
        </authorList>
    </citation>
    <scope>NUCLEOTIDE SEQUENCE [LARGE SCALE GENOMIC DNA]</scope>
    <source>
        <strain evidence="5 6">LVF1</strain>
    </source>
</reference>
<evidence type="ECO:0000259" key="4">
    <source>
        <dbReference type="PROSITE" id="PS50930"/>
    </source>
</evidence>
<dbReference type="InterPro" id="IPR039420">
    <property type="entry name" value="WalR-like"/>
</dbReference>